<dbReference type="EMBL" id="QOQW01000006">
    <property type="protein sequence ID" value="RCK80519.1"/>
    <property type="molecule type" value="Genomic_DNA"/>
</dbReference>
<organism evidence="1 2">
    <name type="scientific">Candidatus Ozemobacter sibiricus</name>
    <dbReference type="NCBI Taxonomy" id="2268124"/>
    <lineage>
        <taxon>Bacteria</taxon>
        <taxon>Candidatus Ozemobacteria</taxon>
        <taxon>Candidatus Ozemobacterales</taxon>
        <taxon>Candidatus Ozemobacteraceae</taxon>
        <taxon>Candidatus Ozemobacter</taxon>
    </lineage>
</organism>
<comment type="caution">
    <text evidence="1">The sequence shown here is derived from an EMBL/GenBank/DDBJ whole genome shotgun (WGS) entry which is preliminary data.</text>
</comment>
<reference evidence="1 2" key="1">
    <citation type="submission" date="2018-05" db="EMBL/GenBank/DDBJ databases">
        <title>A metagenomic window into the 2 km-deep terrestrial subsurface aquifer revealed taxonomically and functionally diverse microbial community comprising novel uncultured bacterial lineages.</title>
        <authorList>
            <person name="Kadnikov V.V."/>
            <person name="Mardanov A.V."/>
            <person name="Beletsky A.V."/>
            <person name="Banks D."/>
            <person name="Pimenov N.V."/>
            <person name="Frank Y.A."/>
            <person name="Karnachuk O.V."/>
            <person name="Ravin N.V."/>
        </authorList>
    </citation>
    <scope>NUCLEOTIDE SEQUENCE [LARGE SCALE GENOMIC DNA]</scope>
    <source>
        <strain evidence="1">BY5</strain>
    </source>
</reference>
<name>A0A367ZS01_9BACT</name>
<accession>A0A367ZS01</accession>
<protein>
    <submittedName>
        <fullName evidence="1">Uncharacterized protein</fullName>
    </submittedName>
</protein>
<proteinExistence type="predicted"/>
<dbReference type="Proteomes" id="UP000252355">
    <property type="component" value="Unassembled WGS sequence"/>
</dbReference>
<evidence type="ECO:0000313" key="1">
    <source>
        <dbReference type="EMBL" id="RCK80519.1"/>
    </source>
</evidence>
<sequence length="104" mass="12271">MAGNDLLDDGLSHDPFPCDEFSDYLRGWRYSKPWLWSGQDEISGNEGLIIIYRGHKRTKLSEKRYKLTPLQESWKVVKWCPDPEAPSPHFAVHTHRRIMLSKFR</sequence>
<gene>
    <name evidence="1" type="ORF">OZSIB_3265</name>
</gene>
<dbReference type="AlphaFoldDB" id="A0A367ZS01"/>
<evidence type="ECO:0000313" key="2">
    <source>
        <dbReference type="Proteomes" id="UP000252355"/>
    </source>
</evidence>